<accession>A0AAV5X0A0</accession>
<protein>
    <recommendedName>
        <fullName evidence="1">Amidase domain-containing protein</fullName>
    </recommendedName>
</protein>
<sequence>MKDELIDCILCPTTISPAMPHFMPNSMPFTAIMATMLWNSLDFPAGVVTTGSWTENDEKALENYEEKGLVEKSVKTGCKNSVGLPLSVQFAAPPFRDEIVLRLMCDLYDA</sequence>
<keyword evidence="3" id="KW-1185">Reference proteome</keyword>
<comment type="caution">
    <text evidence="2">The sequence shown here is derived from an EMBL/GenBank/DDBJ whole genome shotgun (WGS) entry which is preliminary data.</text>
</comment>
<dbReference type="InterPro" id="IPR052096">
    <property type="entry name" value="Endocannabinoid_amidase"/>
</dbReference>
<dbReference type="EMBL" id="BTSY01000007">
    <property type="protein sequence ID" value="GMT36458.1"/>
    <property type="molecule type" value="Genomic_DNA"/>
</dbReference>
<dbReference type="GO" id="GO:0004040">
    <property type="term" value="F:amidase activity"/>
    <property type="evidence" value="ECO:0007669"/>
    <property type="project" value="TreeGrafter"/>
</dbReference>
<dbReference type="GO" id="GO:0017064">
    <property type="term" value="F:fatty acid amide hydrolase activity"/>
    <property type="evidence" value="ECO:0007669"/>
    <property type="project" value="TreeGrafter"/>
</dbReference>
<feature type="non-terminal residue" evidence="2">
    <location>
        <position position="110"/>
    </location>
</feature>
<dbReference type="AlphaFoldDB" id="A0AAV5X0A0"/>
<feature type="domain" description="Amidase" evidence="1">
    <location>
        <begin position="6"/>
        <end position="101"/>
    </location>
</feature>
<dbReference type="GO" id="GO:0009062">
    <property type="term" value="P:fatty acid catabolic process"/>
    <property type="evidence" value="ECO:0007669"/>
    <property type="project" value="TreeGrafter"/>
</dbReference>
<evidence type="ECO:0000313" key="3">
    <source>
        <dbReference type="Proteomes" id="UP001432322"/>
    </source>
</evidence>
<organism evidence="2 3">
    <name type="scientific">Pristionchus fissidentatus</name>
    <dbReference type="NCBI Taxonomy" id="1538716"/>
    <lineage>
        <taxon>Eukaryota</taxon>
        <taxon>Metazoa</taxon>
        <taxon>Ecdysozoa</taxon>
        <taxon>Nematoda</taxon>
        <taxon>Chromadorea</taxon>
        <taxon>Rhabditida</taxon>
        <taxon>Rhabditina</taxon>
        <taxon>Diplogasteromorpha</taxon>
        <taxon>Diplogasteroidea</taxon>
        <taxon>Neodiplogasteridae</taxon>
        <taxon>Pristionchus</taxon>
    </lineage>
</organism>
<dbReference type="Gene3D" id="3.90.1300.10">
    <property type="entry name" value="Amidase signature (AS) domain"/>
    <property type="match status" value="1"/>
</dbReference>
<proteinExistence type="predicted"/>
<dbReference type="PANTHER" id="PTHR45847:SF10">
    <property type="entry name" value="FATTY ACID AMIDE HYDROLASE 1"/>
    <property type="match status" value="1"/>
</dbReference>
<evidence type="ECO:0000259" key="1">
    <source>
        <dbReference type="Pfam" id="PF01425"/>
    </source>
</evidence>
<dbReference type="Proteomes" id="UP001432322">
    <property type="component" value="Unassembled WGS sequence"/>
</dbReference>
<gene>
    <name evidence="2" type="ORF">PFISCL1PPCAC_27755</name>
</gene>
<dbReference type="Pfam" id="PF01425">
    <property type="entry name" value="Amidase"/>
    <property type="match status" value="1"/>
</dbReference>
<dbReference type="InterPro" id="IPR036928">
    <property type="entry name" value="AS_sf"/>
</dbReference>
<dbReference type="InterPro" id="IPR023631">
    <property type="entry name" value="Amidase_dom"/>
</dbReference>
<name>A0AAV5X0A0_9BILA</name>
<evidence type="ECO:0000313" key="2">
    <source>
        <dbReference type="EMBL" id="GMT36458.1"/>
    </source>
</evidence>
<reference evidence="2" key="1">
    <citation type="submission" date="2023-10" db="EMBL/GenBank/DDBJ databases">
        <title>Genome assembly of Pristionchus species.</title>
        <authorList>
            <person name="Yoshida K."/>
            <person name="Sommer R.J."/>
        </authorList>
    </citation>
    <scope>NUCLEOTIDE SEQUENCE</scope>
    <source>
        <strain evidence="2">RS5133</strain>
    </source>
</reference>
<dbReference type="SUPFAM" id="SSF75304">
    <property type="entry name" value="Amidase signature (AS) enzymes"/>
    <property type="match status" value="1"/>
</dbReference>
<dbReference type="PANTHER" id="PTHR45847">
    <property type="entry name" value="FATTY ACID AMIDE HYDROLASE"/>
    <property type="match status" value="1"/>
</dbReference>